<name>A0A6J6WUL3_9ZZZZ</name>
<dbReference type="InterPro" id="IPR050644">
    <property type="entry name" value="PG_Glycine_Bridge_Synth"/>
</dbReference>
<keyword evidence="2" id="KW-0808">Transferase</keyword>
<evidence type="ECO:0000313" key="7">
    <source>
        <dbReference type="EMBL" id="CAB4787819.1"/>
    </source>
</evidence>
<keyword evidence="5" id="KW-0012">Acyltransferase</keyword>
<evidence type="ECO:0000256" key="3">
    <source>
        <dbReference type="ARBA" id="ARBA00022960"/>
    </source>
</evidence>
<protein>
    <submittedName>
        <fullName evidence="7">Unannotated protein</fullName>
    </submittedName>
</protein>
<dbReference type="SUPFAM" id="SSF55729">
    <property type="entry name" value="Acyl-CoA N-acyltransferases (Nat)"/>
    <property type="match status" value="2"/>
</dbReference>
<evidence type="ECO:0000256" key="1">
    <source>
        <dbReference type="ARBA" id="ARBA00009943"/>
    </source>
</evidence>
<dbReference type="PANTHER" id="PTHR36174">
    <property type="entry name" value="LIPID II:GLYCINE GLYCYLTRANSFERASE"/>
    <property type="match status" value="1"/>
</dbReference>
<evidence type="ECO:0000256" key="2">
    <source>
        <dbReference type="ARBA" id="ARBA00022679"/>
    </source>
</evidence>
<sequence>MGGELLMIPELFTRGWSEWTGTTLEWNQVIESFSDESIYQTTNWALHKSTSGWNVVRFVHSNDGVKVDTAAQCLYRYGPLNTAVVWIPGGPIGNIKSVDTNFVTQLKMSLSVTFLYIRISIMRGISPDTTTHLTLNCWRKSQSTISTKSSLIHLLDMDQSSRLIRCSSNWKRNLKRSSRNPLSPYIWKDVNATSLSAAYSEMDSFKKIEGVVLARPINELQSVIDIFKEDLILVRSDDINGNPLAIRGVLCFHKTAWDFIALTTPLGRKCYASHAVFWMLADECYQRGILQYDLGGIDPINNKGVFDFKKGTGALQVDYQGEWEISSHRLFGILASRLISRRVA</sequence>
<dbReference type="Pfam" id="PF02388">
    <property type="entry name" value="FemAB"/>
    <property type="match status" value="1"/>
</dbReference>
<evidence type="ECO:0000256" key="5">
    <source>
        <dbReference type="ARBA" id="ARBA00023315"/>
    </source>
</evidence>
<dbReference type="PANTHER" id="PTHR36174:SF1">
    <property type="entry name" value="LIPID II:GLYCINE GLYCYLTRANSFERASE"/>
    <property type="match status" value="1"/>
</dbReference>
<gene>
    <name evidence="7" type="ORF">UFOPK2975_00332</name>
</gene>
<comment type="similarity">
    <text evidence="1">Belongs to the FemABX family.</text>
</comment>
<dbReference type="GO" id="GO:0009252">
    <property type="term" value="P:peptidoglycan biosynthetic process"/>
    <property type="evidence" value="ECO:0007669"/>
    <property type="project" value="UniProtKB-KW"/>
</dbReference>
<evidence type="ECO:0000256" key="4">
    <source>
        <dbReference type="ARBA" id="ARBA00022984"/>
    </source>
</evidence>
<dbReference type="AlphaFoldDB" id="A0A6J6WUL3"/>
<keyword evidence="6" id="KW-0961">Cell wall biogenesis/degradation</keyword>
<reference evidence="7" key="1">
    <citation type="submission" date="2020-05" db="EMBL/GenBank/DDBJ databases">
        <authorList>
            <person name="Chiriac C."/>
            <person name="Salcher M."/>
            <person name="Ghai R."/>
            <person name="Kavagutti S V."/>
        </authorList>
    </citation>
    <scope>NUCLEOTIDE SEQUENCE</scope>
</reference>
<dbReference type="Gene3D" id="3.40.630.30">
    <property type="match status" value="2"/>
</dbReference>
<dbReference type="GO" id="GO:0016755">
    <property type="term" value="F:aminoacyltransferase activity"/>
    <property type="evidence" value="ECO:0007669"/>
    <property type="project" value="InterPro"/>
</dbReference>
<keyword evidence="4" id="KW-0573">Peptidoglycan synthesis</keyword>
<proteinExistence type="inferred from homology"/>
<evidence type="ECO:0000256" key="6">
    <source>
        <dbReference type="ARBA" id="ARBA00023316"/>
    </source>
</evidence>
<dbReference type="GO" id="GO:0008360">
    <property type="term" value="P:regulation of cell shape"/>
    <property type="evidence" value="ECO:0007669"/>
    <property type="project" value="UniProtKB-KW"/>
</dbReference>
<accession>A0A6J6WUL3</accession>
<dbReference type="InterPro" id="IPR003447">
    <property type="entry name" value="FEMABX"/>
</dbReference>
<dbReference type="PROSITE" id="PS51191">
    <property type="entry name" value="FEMABX"/>
    <property type="match status" value="1"/>
</dbReference>
<keyword evidence="3" id="KW-0133">Cell shape</keyword>
<dbReference type="GO" id="GO:0071555">
    <property type="term" value="P:cell wall organization"/>
    <property type="evidence" value="ECO:0007669"/>
    <property type="project" value="UniProtKB-KW"/>
</dbReference>
<dbReference type="EMBL" id="CAFAAG010000013">
    <property type="protein sequence ID" value="CAB4787819.1"/>
    <property type="molecule type" value="Genomic_DNA"/>
</dbReference>
<organism evidence="7">
    <name type="scientific">freshwater metagenome</name>
    <dbReference type="NCBI Taxonomy" id="449393"/>
    <lineage>
        <taxon>unclassified sequences</taxon>
        <taxon>metagenomes</taxon>
        <taxon>ecological metagenomes</taxon>
    </lineage>
</organism>
<dbReference type="InterPro" id="IPR016181">
    <property type="entry name" value="Acyl_CoA_acyltransferase"/>
</dbReference>